<name>X8CNW9_MYCIT</name>
<reference evidence="2 3" key="1">
    <citation type="submission" date="2013-12" db="EMBL/GenBank/DDBJ databases">
        <authorList>
            <person name="Zelazny A."/>
            <person name="Olivier K."/>
            <person name="Holland S."/>
            <person name="Lenaerts A."/>
            <person name="Ordway D."/>
            <person name="DeGroote M.A."/>
            <person name="Parker T."/>
            <person name="Sizemore C."/>
            <person name="Tallon L.J."/>
            <person name="Sadzewicz L.K."/>
            <person name="Sengamalay N."/>
            <person name="Fraser C.M."/>
            <person name="Hine E."/>
            <person name="Shefchek K.A."/>
            <person name="Das S.P."/>
            <person name="Tettelin H."/>
        </authorList>
    </citation>
    <scope>NUCLEOTIDE SEQUENCE [LARGE SCALE GENOMIC DNA]</scope>
    <source>
        <strain evidence="2 3">1956</strain>
    </source>
</reference>
<dbReference type="EMBL" id="JAOG01000001">
    <property type="protein sequence ID" value="EUA56950.1"/>
    <property type="molecule type" value="Genomic_DNA"/>
</dbReference>
<gene>
    <name evidence="2" type="ORF">I550_0067</name>
</gene>
<organism evidence="2 3">
    <name type="scientific">Mycobacterium intracellulare 1956</name>
    <dbReference type="NCBI Taxonomy" id="1299331"/>
    <lineage>
        <taxon>Bacteria</taxon>
        <taxon>Bacillati</taxon>
        <taxon>Actinomycetota</taxon>
        <taxon>Actinomycetes</taxon>
        <taxon>Mycobacteriales</taxon>
        <taxon>Mycobacteriaceae</taxon>
        <taxon>Mycobacterium</taxon>
        <taxon>Mycobacterium avium complex (MAC)</taxon>
    </lineage>
</organism>
<dbReference type="Proteomes" id="UP000020825">
    <property type="component" value="Unassembled WGS sequence"/>
</dbReference>
<accession>X8CNW9</accession>
<feature type="region of interest" description="Disordered" evidence="1">
    <location>
        <begin position="73"/>
        <end position="120"/>
    </location>
</feature>
<comment type="caution">
    <text evidence="2">The sequence shown here is derived from an EMBL/GenBank/DDBJ whole genome shotgun (WGS) entry which is preliminary data.</text>
</comment>
<sequence>MRDKVRQRSRTTEVMLAGATVRAIEDNTLVLSHESAPLAKRLCEQRNADVIAEALKDALGVNWRVRCEAGTPAQAAANPLTPQPEEPAPEPDSARRAEEEHLLAEAVRDQPSGPRRDPEEVALELLQNELGARRIDNG</sequence>
<keyword evidence="2" id="KW-0808">Transferase</keyword>
<dbReference type="PATRIC" id="fig|1299331.3.peg.65"/>
<feature type="compositionally biased region" description="Basic and acidic residues" evidence="1">
    <location>
        <begin position="92"/>
        <end position="119"/>
    </location>
</feature>
<proteinExistence type="predicted"/>
<dbReference type="GO" id="GO:0003887">
    <property type="term" value="F:DNA-directed DNA polymerase activity"/>
    <property type="evidence" value="ECO:0007669"/>
    <property type="project" value="UniProtKB-KW"/>
</dbReference>
<keyword evidence="2" id="KW-0548">Nucleotidyltransferase</keyword>
<evidence type="ECO:0000313" key="2">
    <source>
        <dbReference type="EMBL" id="EUA56950.1"/>
    </source>
</evidence>
<keyword evidence="2" id="KW-0239">DNA-directed DNA polymerase</keyword>
<protein>
    <submittedName>
        <fullName evidence="2">DNA-directed DNA polymerase III, gamma/tau</fullName>
    </submittedName>
</protein>
<dbReference type="AlphaFoldDB" id="X8CNW9"/>
<evidence type="ECO:0000256" key="1">
    <source>
        <dbReference type="SAM" id="MobiDB-lite"/>
    </source>
</evidence>
<evidence type="ECO:0000313" key="3">
    <source>
        <dbReference type="Proteomes" id="UP000020825"/>
    </source>
</evidence>